<evidence type="ECO:0000259" key="1">
    <source>
        <dbReference type="Pfam" id="PF01968"/>
    </source>
</evidence>
<dbReference type="EMBL" id="UYRT01003937">
    <property type="protein sequence ID" value="VDK34993.1"/>
    <property type="molecule type" value="Genomic_DNA"/>
</dbReference>
<proteinExistence type="predicted"/>
<dbReference type="PANTHER" id="PTHR11365:SF2">
    <property type="entry name" value="5-OXOPROLINASE"/>
    <property type="match status" value="1"/>
</dbReference>
<dbReference type="Pfam" id="PF01968">
    <property type="entry name" value="Hydantoinase_A"/>
    <property type="match status" value="1"/>
</dbReference>
<dbReference type="AlphaFoldDB" id="A0A183D1H0"/>
<dbReference type="InterPro" id="IPR045079">
    <property type="entry name" value="Oxoprolinase-like"/>
</dbReference>
<name>A0A183D1H0_9BILA</name>
<feature type="domain" description="Hydantoinase/oxoprolinase N-terminal" evidence="2">
    <location>
        <begin position="15"/>
        <end position="221"/>
    </location>
</feature>
<evidence type="ECO:0000313" key="4">
    <source>
        <dbReference type="Proteomes" id="UP000271098"/>
    </source>
</evidence>
<evidence type="ECO:0000313" key="3">
    <source>
        <dbReference type="EMBL" id="VDK34993.1"/>
    </source>
</evidence>
<evidence type="ECO:0000313" key="5">
    <source>
        <dbReference type="WBParaSite" id="GPUH_0000256601-mRNA-1"/>
    </source>
</evidence>
<dbReference type="GO" id="GO:0006749">
    <property type="term" value="P:glutathione metabolic process"/>
    <property type="evidence" value="ECO:0007669"/>
    <property type="project" value="TreeGrafter"/>
</dbReference>
<reference evidence="3 4" key="2">
    <citation type="submission" date="2018-11" db="EMBL/GenBank/DDBJ databases">
        <authorList>
            <consortium name="Pathogen Informatics"/>
        </authorList>
    </citation>
    <scope>NUCLEOTIDE SEQUENCE [LARGE SCALE GENOMIC DNA]</scope>
</reference>
<sequence>MCAAVATASARGYGFAIDRGGTFTDVYVRRPDGTSRSLKLLSEDETSYRDAPTEAIRRVLEQETGACIPRGTPIPTENIAWIRMGTTLATNALLERKGERTALLITKGFKDLLFIGSQARPQIFDLDIKLPDMLYEEVHEVDERVVLVSETCELTLNQMSRDQTCSDEQVIVEKDVDQEAVEKLLREIIKRGMRSLAVALLHSYKYPNHEMIIGEIAKKIGFVNISLSSVVMPMIKIVPRGFTGTDFSLTSTFVLLRDYSDPEDYIRNFKLGFADSLKNVNVQFMQSDGGLCPVERFCGSRAILSGPAAGVVGLALTAYSTKTKQPVIGFDMGGTSTDVSS</sequence>
<accession>A0A183D1H0</accession>
<feature type="domain" description="Hydantoinase A/oxoprolinase" evidence="1">
    <location>
        <begin position="264"/>
        <end position="340"/>
    </location>
</feature>
<evidence type="ECO:0000259" key="2">
    <source>
        <dbReference type="Pfam" id="PF05378"/>
    </source>
</evidence>
<dbReference type="Pfam" id="PF05378">
    <property type="entry name" value="Hydant_A_N"/>
    <property type="match status" value="1"/>
</dbReference>
<protein>
    <submittedName>
        <fullName evidence="5">Hydant_A_N domain-containing protein</fullName>
    </submittedName>
</protein>
<dbReference type="PANTHER" id="PTHR11365">
    <property type="entry name" value="5-OXOPROLINASE RELATED"/>
    <property type="match status" value="1"/>
</dbReference>
<dbReference type="GO" id="GO:0005829">
    <property type="term" value="C:cytosol"/>
    <property type="evidence" value="ECO:0007669"/>
    <property type="project" value="TreeGrafter"/>
</dbReference>
<gene>
    <name evidence="3" type="ORF">GPUH_LOCUS2561</name>
</gene>
<keyword evidence="4" id="KW-1185">Reference proteome</keyword>
<reference evidence="5" key="1">
    <citation type="submission" date="2016-06" db="UniProtKB">
        <authorList>
            <consortium name="WormBaseParasite"/>
        </authorList>
    </citation>
    <scope>IDENTIFICATION</scope>
</reference>
<organism evidence="5">
    <name type="scientific">Gongylonema pulchrum</name>
    <dbReference type="NCBI Taxonomy" id="637853"/>
    <lineage>
        <taxon>Eukaryota</taxon>
        <taxon>Metazoa</taxon>
        <taxon>Ecdysozoa</taxon>
        <taxon>Nematoda</taxon>
        <taxon>Chromadorea</taxon>
        <taxon>Rhabditida</taxon>
        <taxon>Spirurina</taxon>
        <taxon>Spiruromorpha</taxon>
        <taxon>Spiruroidea</taxon>
        <taxon>Gongylonematidae</taxon>
        <taxon>Gongylonema</taxon>
    </lineage>
</organism>
<dbReference type="InterPro" id="IPR008040">
    <property type="entry name" value="Hydant_A_N"/>
</dbReference>
<dbReference type="OrthoDB" id="3643at2759"/>
<dbReference type="WBParaSite" id="GPUH_0000256601-mRNA-1">
    <property type="protein sequence ID" value="GPUH_0000256601-mRNA-1"/>
    <property type="gene ID" value="GPUH_0000256601"/>
</dbReference>
<dbReference type="Proteomes" id="UP000271098">
    <property type="component" value="Unassembled WGS sequence"/>
</dbReference>
<dbReference type="GO" id="GO:0017168">
    <property type="term" value="F:5-oxoprolinase (ATP-hydrolyzing) activity"/>
    <property type="evidence" value="ECO:0007669"/>
    <property type="project" value="TreeGrafter"/>
</dbReference>
<dbReference type="InterPro" id="IPR002821">
    <property type="entry name" value="Hydantoinase_A"/>
</dbReference>